<dbReference type="AlphaFoldDB" id="A0A1M6QLB5"/>
<dbReference type="InterPro" id="IPR001279">
    <property type="entry name" value="Metallo-B-lactamas"/>
</dbReference>
<evidence type="ECO:0000313" key="5">
    <source>
        <dbReference type="Proteomes" id="UP000536773"/>
    </source>
</evidence>
<accession>A0A1M6QLB5</accession>
<organism evidence="3 5">
    <name type="scientific">Megasphaera elsdenii</name>
    <dbReference type="NCBI Taxonomy" id="907"/>
    <lineage>
        <taxon>Bacteria</taxon>
        <taxon>Bacillati</taxon>
        <taxon>Bacillota</taxon>
        <taxon>Negativicutes</taxon>
        <taxon>Veillonellales</taxon>
        <taxon>Veillonellaceae</taxon>
        <taxon>Megasphaera</taxon>
    </lineage>
</organism>
<dbReference type="Pfam" id="PF19583">
    <property type="entry name" value="ODP"/>
    <property type="match status" value="1"/>
</dbReference>
<protein>
    <submittedName>
        <fullName evidence="3">MBL fold metallo-hydrolase</fullName>
    </submittedName>
</protein>
<dbReference type="Proteomes" id="UP000238358">
    <property type="component" value="Chromosome"/>
</dbReference>
<dbReference type="RefSeq" id="WP_014015532.1">
    <property type="nucleotide sequence ID" value="NZ_AP031433.1"/>
</dbReference>
<dbReference type="CDD" id="cd07709">
    <property type="entry name" value="flavodiiron_proteins_MBL-fold"/>
    <property type="match status" value="1"/>
</dbReference>
<evidence type="ECO:0000313" key="4">
    <source>
        <dbReference type="Proteomes" id="UP000238358"/>
    </source>
</evidence>
<dbReference type="GeneID" id="97491513"/>
<dbReference type="Gene3D" id="3.60.15.10">
    <property type="entry name" value="Ribonuclease Z/Hydroxyacylglutathione hydrolase-like"/>
    <property type="match status" value="1"/>
</dbReference>
<dbReference type="PANTHER" id="PTHR43717">
    <property type="entry name" value="ANAEROBIC NITRIC OXIDE REDUCTASE FLAVORUBREDOXIN"/>
    <property type="match status" value="1"/>
</dbReference>
<sequence length="233" mass="26132">MKYSLNPHIFVFGKTINKPKISISFLSYLLRGKQNILIDTVPDRAAEAYIQDIESVLPVSQIDALILNHSEEDHSGALQAVLDRHPNLPVYCTPATKERLQEKYPSADFRVVQHGESLTLGDYTFQFIHTPGLHWPDNMVTWLASEGILFSNDLFGQYLAEETPVDEGYTKEAILKGAEPYFEKVFAPASTEDKAIIADIAAMPIQTVATGHGLILQNQWPAVREFYVSKVLK</sequence>
<dbReference type="InterPro" id="IPR036866">
    <property type="entry name" value="RibonucZ/Hydroxyglut_hydro"/>
</dbReference>
<proteinExistence type="predicted"/>
<feature type="domain" description="Metallo-beta-lactamase" evidence="1">
    <location>
        <begin position="24"/>
        <end position="212"/>
    </location>
</feature>
<dbReference type="EMBL" id="JABBJH010000006">
    <property type="protein sequence ID" value="NMK38940.1"/>
    <property type="molecule type" value="Genomic_DNA"/>
</dbReference>
<dbReference type="GO" id="GO:0016787">
    <property type="term" value="F:hydrolase activity"/>
    <property type="evidence" value="ECO:0007669"/>
    <property type="project" value="UniProtKB-KW"/>
</dbReference>
<dbReference type="SMART" id="SM00849">
    <property type="entry name" value="Lactamase_B"/>
    <property type="match status" value="1"/>
</dbReference>
<dbReference type="Proteomes" id="UP000536773">
    <property type="component" value="Unassembled WGS sequence"/>
</dbReference>
<gene>
    <name evidence="2" type="ORF">C6Y28_05285</name>
    <name evidence="3" type="ORF">HG933_06045</name>
</gene>
<dbReference type="InterPro" id="IPR045761">
    <property type="entry name" value="ODP_dom"/>
</dbReference>
<reference evidence="2 4" key="1">
    <citation type="journal article" date="2018" name="Genome Announc.">
        <title>Complete genomes of two Megasphaera elsdenii strains, NCIMB 702410 and ATCC 25940.</title>
        <authorList>
            <person name="Hatmaker E.A."/>
            <person name="O'Dell K."/>
            <person name="Riley L.A."/>
            <person name="Klingeman D.M."/>
            <person name="Guss A.M."/>
        </authorList>
    </citation>
    <scope>NUCLEOTIDE SEQUENCE [LARGE SCALE GENOMIC DNA]</scope>
    <source>
        <strain evidence="2 4">NCIMB702410</strain>
    </source>
</reference>
<dbReference type="EMBL" id="CP027569">
    <property type="protein sequence ID" value="AVO27067.1"/>
    <property type="molecule type" value="Genomic_DNA"/>
</dbReference>
<keyword evidence="3" id="KW-0378">Hydrolase</keyword>
<dbReference type="SUPFAM" id="SSF56281">
    <property type="entry name" value="Metallo-hydrolase/oxidoreductase"/>
    <property type="match status" value="1"/>
</dbReference>
<evidence type="ECO:0000313" key="3">
    <source>
        <dbReference type="EMBL" id="NMK38940.1"/>
    </source>
</evidence>
<evidence type="ECO:0000259" key="1">
    <source>
        <dbReference type="SMART" id="SM00849"/>
    </source>
</evidence>
<name>A0A1M6QLB5_MEGEL</name>
<dbReference type="PANTHER" id="PTHR43717:SF1">
    <property type="entry name" value="ANAEROBIC NITRIC OXIDE REDUCTASE FLAVORUBREDOXIN"/>
    <property type="match status" value="1"/>
</dbReference>
<reference evidence="3 5" key="2">
    <citation type="submission" date="2020-04" db="EMBL/GenBank/DDBJ databases">
        <authorList>
            <person name="Hitch T.C.A."/>
            <person name="Wylensek D."/>
            <person name="Clavel T."/>
        </authorList>
    </citation>
    <scope>NUCLEOTIDE SEQUENCE [LARGE SCALE GENOMIC DNA]</scope>
    <source>
        <strain evidence="3 5">WCA-386-APC-2A</strain>
    </source>
</reference>
<dbReference type="OrthoDB" id="9807946at2"/>
<evidence type="ECO:0000313" key="2">
    <source>
        <dbReference type="EMBL" id="AVO27067.1"/>
    </source>
</evidence>